<evidence type="ECO:0000259" key="1">
    <source>
        <dbReference type="Pfam" id="PF01656"/>
    </source>
</evidence>
<dbReference type="SUPFAM" id="SSF52540">
    <property type="entry name" value="P-loop containing nucleoside triphosphate hydrolases"/>
    <property type="match status" value="1"/>
</dbReference>
<dbReference type="InterPro" id="IPR002586">
    <property type="entry name" value="CobQ/CobB/MinD/ParA_Nub-bd_dom"/>
</dbReference>
<dbReference type="InterPro" id="IPR050678">
    <property type="entry name" value="DNA_Partitioning_ATPase"/>
</dbReference>
<proteinExistence type="predicted"/>
<evidence type="ECO:0000313" key="2">
    <source>
        <dbReference type="EMBL" id="AAM22671.1"/>
    </source>
</evidence>
<dbReference type="InterPro" id="IPR027417">
    <property type="entry name" value="P-loop_NTPase"/>
</dbReference>
<sequence length="224" mass="25526">MLITITNEKGDSGKSTLAFNLGIALMQRGFSVCVLDTDSQKSQETYIAARLESELTNFILFNRTSNFIDTLKGLNEKFNVVLIDTKGDYTNEIKRTMTISDFLIIPTTQSQLDVAVLLDMIARVEDCQIVNSSLKALILANRMPPNPFSEERNSLKKFIKEQNENENIVLLDHFLAERISYKRSVNRGLAIFEINDKKAGKEFLKAFDEIMKHLQITPNEERKV</sequence>
<dbReference type="CDD" id="cd02042">
    <property type="entry name" value="ParAB_family"/>
    <property type="match status" value="1"/>
</dbReference>
<dbReference type="EMBL" id="AF469113">
    <property type="protein sequence ID" value="AAM22671.1"/>
    <property type="molecule type" value="Genomic_DNA"/>
</dbReference>
<geneLocation type="plasmid" evidence="2">
    <name>pHel5</name>
</geneLocation>
<reference evidence="2" key="1">
    <citation type="journal article" date="2002" name="J. Bacteriol.">
        <title>Characterization of two cryptic Helicobacter pylori plasmids: a putative source for horizontal gene transfer and gene shuffling.</title>
        <authorList>
            <person name="Hofreuter D."/>
            <person name="Haas R."/>
        </authorList>
    </citation>
    <scope>NUCLEOTIDE SEQUENCE</scope>
    <source>
        <plasmid evidence="2">pHel5</plasmid>
    </source>
</reference>
<gene>
    <name evidence="2" type="primary">orf5L</name>
</gene>
<organism evidence="2">
    <name type="scientific">Helicobacter pylori</name>
    <name type="common">Campylobacter pylori</name>
    <dbReference type="NCBI Taxonomy" id="210"/>
    <lineage>
        <taxon>Bacteria</taxon>
        <taxon>Pseudomonadati</taxon>
        <taxon>Campylobacterota</taxon>
        <taxon>Epsilonproteobacteria</taxon>
        <taxon>Campylobacterales</taxon>
        <taxon>Helicobacteraceae</taxon>
        <taxon>Helicobacter</taxon>
    </lineage>
</organism>
<dbReference type="PANTHER" id="PTHR13696">
    <property type="entry name" value="P-LOOP CONTAINING NUCLEOSIDE TRIPHOSPHATE HYDROLASE"/>
    <property type="match status" value="1"/>
</dbReference>
<name>Q8KKC6_HELPX</name>
<accession>Q8KKC6</accession>
<feature type="domain" description="CobQ/CobB/MinD/ParA nucleotide binding" evidence="1">
    <location>
        <begin position="3"/>
        <end position="189"/>
    </location>
</feature>
<dbReference type="AlphaFoldDB" id="Q8KKC6"/>
<protein>
    <recommendedName>
        <fullName evidence="1">CobQ/CobB/MinD/ParA nucleotide binding domain-containing protein</fullName>
    </recommendedName>
</protein>
<dbReference type="Pfam" id="PF01656">
    <property type="entry name" value="CbiA"/>
    <property type="match status" value="1"/>
</dbReference>
<dbReference type="PIRSF" id="PIRSF009320">
    <property type="entry name" value="Nuc_binding_HP_1000"/>
    <property type="match status" value="1"/>
</dbReference>
<dbReference type="RefSeq" id="WP_011117052.1">
    <property type="nucleotide sequence ID" value="NC_004949.1"/>
</dbReference>
<dbReference type="Gene3D" id="3.40.50.300">
    <property type="entry name" value="P-loop containing nucleotide triphosphate hydrolases"/>
    <property type="match status" value="1"/>
</dbReference>
<keyword evidence="2" id="KW-0614">Plasmid</keyword>
<dbReference type="PANTHER" id="PTHR13696:SF96">
    <property type="entry name" value="COBQ_COBB_MIND_PARA NUCLEOTIDE BINDING DOMAIN-CONTAINING PROTEIN"/>
    <property type="match status" value="1"/>
</dbReference>